<gene>
    <name evidence="1" type="ORF">LCGC14_2151140</name>
</gene>
<accession>A0A0F9DVN4</accession>
<comment type="caution">
    <text evidence="1">The sequence shown here is derived from an EMBL/GenBank/DDBJ whole genome shotgun (WGS) entry which is preliminary data.</text>
</comment>
<name>A0A0F9DVN4_9ZZZZ</name>
<evidence type="ECO:0008006" key="2">
    <source>
        <dbReference type="Google" id="ProtNLM"/>
    </source>
</evidence>
<dbReference type="InterPro" id="IPR023346">
    <property type="entry name" value="Lysozyme-like_dom_sf"/>
</dbReference>
<protein>
    <recommendedName>
        <fullName evidence="2">Transglycosylase SLT domain-containing protein</fullName>
    </recommendedName>
</protein>
<dbReference type="AlphaFoldDB" id="A0A0F9DVN4"/>
<dbReference type="SUPFAM" id="SSF53955">
    <property type="entry name" value="Lysozyme-like"/>
    <property type="match status" value="1"/>
</dbReference>
<dbReference type="EMBL" id="LAZR01027410">
    <property type="protein sequence ID" value="KKL65819.1"/>
    <property type="molecule type" value="Genomic_DNA"/>
</dbReference>
<sequence>MNRLLLLLAVVLASLATHSPKPLPMAQPIVVSQKPLELFSLSEQRDSLVVREARRQGVPEWLALSISHAENWSGDSSAVNPYSGAIGLLQIHPVNFGRFPECGEPIVSRVVNVCYGLTILRFCLAPMLEEVLSCYGGATSPMGRRNYGYDVNRRVRLAWLD</sequence>
<organism evidence="1">
    <name type="scientific">marine sediment metagenome</name>
    <dbReference type="NCBI Taxonomy" id="412755"/>
    <lineage>
        <taxon>unclassified sequences</taxon>
        <taxon>metagenomes</taxon>
        <taxon>ecological metagenomes</taxon>
    </lineage>
</organism>
<dbReference type="Gene3D" id="1.10.530.10">
    <property type="match status" value="1"/>
</dbReference>
<proteinExistence type="predicted"/>
<reference evidence="1" key="1">
    <citation type="journal article" date="2015" name="Nature">
        <title>Complex archaea that bridge the gap between prokaryotes and eukaryotes.</title>
        <authorList>
            <person name="Spang A."/>
            <person name="Saw J.H."/>
            <person name="Jorgensen S.L."/>
            <person name="Zaremba-Niedzwiedzka K."/>
            <person name="Martijn J."/>
            <person name="Lind A.E."/>
            <person name="van Eijk R."/>
            <person name="Schleper C."/>
            <person name="Guy L."/>
            <person name="Ettema T.J."/>
        </authorList>
    </citation>
    <scope>NUCLEOTIDE SEQUENCE</scope>
</reference>
<evidence type="ECO:0000313" key="1">
    <source>
        <dbReference type="EMBL" id="KKL65819.1"/>
    </source>
</evidence>